<evidence type="ECO:0000256" key="1">
    <source>
        <dbReference type="SAM" id="MobiDB-lite"/>
    </source>
</evidence>
<comment type="caution">
    <text evidence="4">The sequence shown here is derived from an EMBL/GenBank/DDBJ whole genome shotgun (WGS) entry which is preliminary data.</text>
</comment>
<protein>
    <recommendedName>
        <fullName evidence="6">Domain of unknown function DX domain-containing protein</fullName>
    </recommendedName>
</protein>
<feature type="chain" id="PRO_5040310574" description="Domain of unknown function DX domain-containing protein" evidence="3">
    <location>
        <begin position="23"/>
        <end position="201"/>
    </location>
</feature>
<reference evidence="4" key="1">
    <citation type="submission" date="2022-11" db="EMBL/GenBank/DDBJ databases">
        <authorList>
            <person name="Kikuchi T."/>
        </authorList>
    </citation>
    <scope>NUCLEOTIDE SEQUENCE</scope>
    <source>
        <strain evidence="4">PS1010</strain>
    </source>
</reference>
<accession>A0A9P1N0Z7</accession>
<gene>
    <name evidence="4" type="ORF">CAMP_LOCUS9614</name>
</gene>
<organism evidence="4 5">
    <name type="scientific">Caenorhabditis angaria</name>
    <dbReference type="NCBI Taxonomy" id="860376"/>
    <lineage>
        <taxon>Eukaryota</taxon>
        <taxon>Metazoa</taxon>
        <taxon>Ecdysozoa</taxon>
        <taxon>Nematoda</taxon>
        <taxon>Chromadorea</taxon>
        <taxon>Rhabditida</taxon>
        <taxon>Rhabditina</taxon>
        <taxon>Rhabditomorpha</taxon>
        <taxon>Rhabditoidea</taxon>
        <taxon>Rhabditidae</taxon>
        <taxon>Peloderinae</taxon>
        <taxon>Caenorhabditis</taxon>
    </lineage>
</organism>
<evidence type="ECO:0000256" key="2">
    <source>
        <dbReference type="SAM" id="Phobius"/>
    </source>
</evidence>
<feature type="region of interest" description="Disordered" evidence="1">
    <location>
        <begin position="176"/>
        <end position="201"/>
    </location>
</feature>
<dbReference type="Proteomes" id="UP001152747">
    <property type="component" value="Unassembled WGS sequence"/>
</dbReference>
<feature type="signal peptide" evidence="3">
    <location>
        <begin position="1"/>
        <end position="22"/>
    </location>
</feature>
<evidence type="ECO:0008006" key="6">
    <source>
        <dbReference type="Google" id="ProtNLM"/>
    </source>
</evidence>
<proteinExistence type="predicted"/>
<keyword evidence="2" id="KW-0472">Membrane</keyword>
<dbReference type="AlphaFoldDB" id="A0A9P1N0Z7"/>
<sequence length="201" mass="22092">MKTTLFLIIVCITCMILADLCAQSYIDAFNQDECSGSSECKTKLGAVGKCQTQTYIASRCCPNISHPDDFQSNTKCNESQRFQGKLLYCKDGYTYHVGTTHFKANTKSSILCTHTSNCTKGSYCVDYSTVGARCYVIDPPEKDDNTMLIIIIVVVVVFLILVVGITVGFIVWRKSKKGKGQNKSSTETGDSGKKRKKGSKA</sequence>
<keyword evidence="3" id="KW-0732">Signal</keyword>
<name>A0A9P1N0Z7_9PELO</name>
<evidence type="ECO:0000256" key="3">
    <source>
        <dbReference type="SAM" id="SignalP"/>
    </source>
</evidence>
<evidence type="ECO:0000313" key="4">
    <source>
        <dbReference type="EMBL" id="CAI5446977.1"/>
    </source>
</evidence>
<keyword evidence="5" id="KW-1185">Reference proteome</keyword>
<feature type="transmembrane region" description="Helical" evidence="2">
    <location>
        <begin position="147"/>
        <end position="172"/>
    </location>
</feature>
<evidence type="ECO:0000313" key="5">
    <source>
        <dbReference type="Proteomes" id="UP001152747"/>
    </source>
</evidence>
<dbReference type="EMBL" id="CANHGI010000004">
    <property type="protein sequence ID" value="CAI5446977.1"/>
    <property type="molecule type" value="Genomic_DNA"/>
</dbReference>
<keyword evidence="2" id="KW-0812">Transmembrane</keyword>
<keyword evidence="2" id="KW-1133">Transmembrane helix</keyword>